<dbReference type="InterPro" id="IPR013597">
    <property type="entry name" value="Mat_intron_G2"/>
</dbReference>
<accession>A0A4Y7R697</accession>
<evidence type="ECO:0000256" key="5">
    <source>
        <dbReference type="ARBA" id="ARBA00022842"/>
    </source>
</evidence>
<dbReference type="Pfam" id="PF00078">
    <property type="entry name" value="RVT_1"/>
    <property type="match status" value="1"/>
</dbReference>
<keyword evidence="7" id="KW-0051">Antiviral defense</keyword>
<dbReference type="GO" id="GO:0046872">
    <property type="term" value="F:metal ion binding"/>
    <property type="evidence" value="ECO:0007669"/>
    <property type="project" value="UniProtKB-KW"/>
</dbReference>
<dbReference type="PANTHER" id="PTHR34047">
    <property type="entry name" value="NUCLEAR INTRON MATURASE 1, MITOCHONDRIAL-RELATED"/>
    <property type="match status" value="1"/>
</dbReference>
<dbReference type="PRINTS" id="PR00866">
    <property type="entry name" value="RNADNAPOLMS"/>
</dbReference>
<dbReference type="NCBIfam" id="TIGR04416">
    <property type="entry name" value="group_II_RT_mat"/>
    <property type="match status" value="1"/>
</dbReference>
<reference evidence="11 12" key="1">
    <citation type="journal article" date="2018" name="Environ. Microbiol.">
        <title>Novel energy conservation strategies and behaviour of Pelotomaculum schinkii driving syntrophic propionate catabolism.</title>
        <authorList>
            <person name="Hidalgo-Ahumada C.A.P."/>
            <person name="Nobu M.K."/>
            <person name="Narihiro T."/>
            <person name="Tamaki H."/>
            <person name="Liu W.T."/>
            <person name="Kamagata Y."/>
            <person name="Stams A.J.M."/>
            <person name="Imachi H."/>
            <person name="Sousa D.Z."/>
        </authorList>
    </citation>
    <scope>NUCLEOTIDE SEQUENCE [LARGE SCALE GENOMIC DNA]</scope>
    <source>
        <strain evidence="11 12">HH</strain>
    </source>
</reference>
<dbReference type="Pfam" id="PF08388">
    <property type="entry name" value="GIIM"/>
    <property type="match status" value="1"/>
</dbReference>
<sequence length="438" mass="50990">MKVTDSDNIKHRQLRFEDYLQMVSAEQKEYAEVCASLKMTETDSTNTNKQKEGLLEQILARDNLNRAYKQVKRNKGAGGIDGMQVDELLPYLKENQKELLQSLRDGKYRPKPVRRVEIPKENGKTRKLGIPTVVDRLIQQAICQILTPTFEKQFSDNSYGFRPGRSAHDALKRCQTNITEGYKYVVDMDLEKYFDTVNQSKLIQTLSETIKDGRVISLIHRFLRAGAMVGGLFEDSPEGVPQGGPLSPLLGNIMLNECDHELERRGHRLVRYADDLMIFCKSRKAAERTLDHILPYIEGKLFLKVNREKTQVAYVSKVKYLGYSFYIYKGEGRLRVHPKSIRKLKDKIREVTGRSNGMGIEARKTRLNQVIRGWVNYFKLADMKKTLKELDEWTRSRIRMVTWKRWKKVRTRLKRAGLDEKRAWDVGKYKKRLLANRP</sequence>
<keyword evidence="5" id="KW-0460">Magnesium</keyword>
<gene>
    <name evidence="11" type="primary">ltrA_5</name>
    <name evidence="11" type="ORF">Psch_03977</name>
</gene>
<dbReference type="EMBL" id="QFGA01000004">
    <property type="protein sequence ID" value="TEB04252.1"/>
    <property type="molecule type" value="Genomic_DNA"/>
</dbReference>
<keyword evidence="12" id="KW-1185">Reference proteome</keyword>
<dbReference type="CDD" id="cd01651">
    <property type="entry name" value="RT_G2_intron"/>
    <property type="match status" value="1"/>
</dbReference>
<keyword evidence="4" id="KW-0479">Metal-binding</keyword>
<evidence type="ECO:0000256" key="6">
    <source>
        <dbReference type="ARBA" id="ARBA00022918"/>
    </source>
</evidence>
<dbReference type="EC" id="2.7.7.49" evidence="1"/>
<feature type="domain" description="Reverse transcriptase" evidence="10">
    <location>
        <begin position="99"/>
        <end position="325"/>
    </location>
</feature>
<comment type="catalytic activity">
    <reaction evidence="9">
        <text>DNA(n) + a 2'-deoxyribonucleoside 5'-triphosphate = DNA(n+1) + diphosphate</text>
        <dbReference type="Rhea" id="RHEA:22508"/>
        <dbReference type="Rhea" id="RHEA-COMP:17339"/>
        <dbReference type="Rhea" id="RHEA-COMP:17340"/>
        <dbReference type="ChEBI" id="CHEBI:33019"/>
        <dbReference type="ChEBI" id="CHEBI:61560"/>
        <dbReference type="ChEBI" id="CHEBI:173112"/>
        <dbReference type="EC" id="2.7.7.49"/>
    </reaction>
</comment>
<dbReference type="PROSITE" id="PS50878">
    <property type="entry name" value="RT_POL"/>
    <property type="match status" value="1"/>
</dbReference>
<dbReference type="PANTHER" id="PTHR34047:SF8">
    <property type="entry name" value="PROTEIN YKFC"/>
    <property type="match status" value="1"/>
</dbReference>
<dbReference type="SUPFAM" id="SSF56672">
    <property type="entry name" value="DNA/RNA polymerases"/>
    <property type="match status" value="1"/>
</dbReference>
<dbReference type="GO" id="GO:0003723">
    <property type="term" value="F:RNA binding"/>
    <property type="evidence" value="ECO:0007669"/>
    <property type="project" value="InterPro"/>
</dbReference>
<evidence type="ECO:0000256" key="1">
    <source>
        <dbReference type="ARBA" id="ARBA00012493"/>
    </source>
</evidence>
<dbReference type="InterPro" id="IPR043128">
    <property type="entry name" value="Rev_trsase/Diguanyl_cyclase"/>
</dbReference>
<dbReference type="InterPro" id="IPR000477">
    <property type="entry name" value="RT_dom"/>
</dbReference>
<evidence type="ECO:0000256" key="2">
    <source>
        <dbReference type="ARBA" id="ARBA00022679"/>
    </source>
</evidence>
<protein>
    <recommendedName>
        <fullName evidence="1">RNA-directed DNA polymerase</fullName>
        <ecNumber evidence="1">2.7.7.49</ecNumber>
    </recommendedName>
</protein>
<comment type="similarity">
    <text evidence="8">Belongs to the bacterial reverse transcriptase family.</text>
</comment>
<evidence type="ECO:0000256" key="3">
    <source>
        <dbReference type="ARBA" id="ARBA00022695"/>
    </source>
</evidence>
<organism evidence="11 12">
    <name type="scientific">Pelotomaculum schinkii</name>
    <dbReference type="NCBI Taxonomy" id="78350"/>
    <lineage>
        <taxon>Bacteria</taxon>
        <taxon>Bacillati</taxon>
        <taxon>Bacillota</taxon>
        <taxon>Clostridia</taxon>
        <taxon>Eubacteriales</taxon>
        <taxon>Desulfotomaculaceae</taxon>
        <taxon>Pelotomaculum</taxon>
    </lineage>
</organism>
<dbReference type="InterPro" id="IPR000123">
    <property type="entry name" value="Reverse_transcriptase_msDNA"/>
</dbReference>
<keyword evidence="3" id="KW-0548">Nucleotidyltransferase</keyword>
<dbReference type="AlphaFoldDB" id="A0A4Y7R697"/>
<evidence type="ECO:0000259" key="10">
    <source>
        <dbReference type="PROSITE" id="PS50878"/>
    </source>
</evidence>
<evidence type="ECO:0000256" key="9">
    <source>
        <dbReference type="ARBA" id="ARBA00048173"/>
    </source>
</evidence>
<proteinExistence type="inferred from homology"/>
<evidence type="ECO:0000256" key="8">
    <source>
        <dbReference type="ARBA" id="ARBA00034120"/>
    </source>
</evidence>
<keyword evidence="6" id="KW-0695">RNA-directed DNA polymerase</keyword>
<evidence type="ECO:0000256" key="7">
    <source>
        <dbReference type="ARBA" id="ARBA00023118"/>
    </source>
</evidence>
<dbReference type="GO" id="GO:0051607">
    <property type="term" value="P:defense response to virus"/>
    <property type="evidence" value="ECO:0007669"/>
    <property type="project" value="UniProtKB-KW"/>
</dbReference>
<name>A0A4Y7R697_9FIRM</name>
<dbReference type="InterPro" id="IPR043502">
    <property type="entry name" value="DNA/RNA_pol_sf"/>
</dbReference>
<evidence type="ECO:0000256" key="4">
    <source>
        <dbReference type="ARBA" id="ARBA00022723"/>
    </source>
</evidence>
<dbReference type="GO" id="GO:0003964">
    <property type="term" value="F:RNA-directed DNA polymerase activity"/>
    <property type="evidence" value="ECO:0007669"/>
    <property type="project" value="UniProtKB-KW"/>
</dbReference>
<dbReference type="InterPro" id="IPR051083">
    <property type="entry name" value="GrpII_Intron_Splice-Mob/Def"/>
</dbReference>
<dbReference type="Gene3D" id="3.30.70.270">
    <property type="match status" value="1"/>
</dbReference>
<keyword evidence="2" id="KW-0808">Transferase</keyword>
<comment type="caution">
    <text evidence="11">The sequence shown here is derived from an EMBL/GenBank/DDBJ whole genome shotgun (WGS) entry which is preliminary data.</text>
</comment>
<evidence type="ECO:0000313" key="12">
    <source>
        <dbReference type="Proteomes" id="UP000298324"/>
    </source>
</evidence>
<evidence type="ECO:0000313" key="11">
    <source>
        <dbReference type="EMBL" id="TEB04252.1"/>
    </source>
</evidence>
<dbReference type="InterPro" id="IPR030931">
    <property type="entry name" value="Group_II_RT_mat"/>
</dbReference>
<dbReference type="Proteomes" id="UP000298324">
    <property type="component" value="Unassembled WGS sequence"/>
</dbReference>